<dbReference type="Pfam" id="PF16927">
    <property type="entry name" value="HisKA_7TM"/>
    <property type="match status" value="1"/>
</dbReference>
<evidence type="ECO:0000256" key="2">
    <source>
        <dbReference type="SAM" id="Phobius"/>
    </source>
</evidence>
<gene>
    <name evidence="4" type="ORF">CF651_28215</name>
</gene>
<keyword evidence="5" id="KW-1185">Reference proteome</keyword>
<accession>A0A229UHP6</accession>
<dbReference type="InterPro" id="IPR050469">
    <property type="entry name" value="Diguanylate_Cyclase"/>
</dbReference>
<protein>
    <submittedName>
        <fullName evidence="4">GGDEF domain-containing protein</fullName>
    </submittedName>
</protein>
<feature type="transmembrane region" description="Helical" evidence="2">
    <location>
        <begin position="62"/>
        <end position="87"/>
    </location>
</feature>
<evidence type="ECO:0000313" key="5">
    <source>
        <dbReference type="Proteomes" id="UP000215509"/>
    </source>
</evidence>
<dbReference type="CDD" id="cd01949">
    <property type="entry name" value="GGDEF"/>
    <property type="match status" value="1"/>
</dbReference>
<dbReference type="GO" id="GO:0005886">
    <property type="term" value="C:plasma membrane"/>
    <property type="evidence" value="ECO:0007669"/>
    <property type="project" value="TreeGrafter"/>
</dbReference>
<comment type="caution">
    <text evidence="4">The sequence shown here is derived from an EMBL/GenBank/DDBJ whole genome shotgun (WGS) entry which is preliminary data.</text>
</comment>
<keyword evidence="2" id="KW-0812">Transmembrane</keyword>
<sequence>MGISTWLDLVLLFLLFVLFAYVFVTVTITNLHKAYFAFHFLMMLWPLCQFAIQTAANPSLQLFYLNIAFVGCSLIGIGWLVFTLFLIGRSDMLRSKIMTILCVPALLAALGVVVNPYGIFVQPIHGGYIQRAYGPLFWFIITILLAYLFISVYLMLQTIASARSPRIQSQVRLVVKGIMVLIVCALSDILLNVVLAPWLPVIPGLTSGGILLSDIIFIIAICRDKVLDLITIAHQKVIDTIGRGILVLDENETIVEINQSMRAYVDLQLGDRFEIATFLSRSRSESDKESFLQFYRRRMLESVEIEITLDTSDRCHGILHAAPIMVNSIWIGRTIMFQDVSELRQLVEEKKRQNIILQERNQELLMIQEELYQTNRKLEQQVITDSLTGCYNRHYLTRQLEHEVVEHVRSNTPFSIILLDIDYFKQVNDRYGHLAGDEVICSTVETIRRNLRKTDILARYGGEEFIIYLPGTNRSQAAMLAEQVKAAVESSKVSIPNEAQLLSITISLGLLTIDTFADKVLENARGYLTELFKKVDEALYQAKEEGRNRIVSRAPD</sequence>
<dbReference type="Gene3D" id="3.30.70.270">
    <property type="match status" value="1"/>
</dbReference>
<dbReference type="InterPro" id="IPR000160">
    <property type="entry name" value="GGDEF_dom"/>
</dbReference>
<feature type="coiled-coil region" evidence="1">
    <location>
        <begin position="340"/>
        <end position="381"/>
    </location>
</feature>
<dbReference type="NCBIfam" id="TIGR00254">
    <property type="entry name" value="GGDEF"/>
    <property type="match status" value="1"/>
</dbReference>
<dbReference type="GO" id="GO:0043709">
    <property type="term" value="P:cell adhesion involved in single-species biofilm formation"/>
    <property type="evidence" value="ECO:0007669"/>
    <property type="project" value="TreeGrafter"/>
</dbReference>
<dbReference type="Proteomes" id="UP000215509">
    <property type="component" value="Unassembled WGS sequence"/>
</dbReference>
<evidence type="ECO:0000256" key="1">
    <source>
        <dbReference type="SAM" id="Coils"/>
    </source>
</evidence>
<evidence type="ECO:0000313" key="4">
    <source>
        <dbReference type="EMBL" id="OXM82900.1"/>
    </source>
</evidence>
<dbReference type="PROSITE" id="PS50887">
    <property type="entry name" value="GGDEF"/>
    <property type="match status" value="1"/>
</dbReference>
<keyword evidence="2" id="KW-1133">Transmembrane helix</keyword>
<dbReference type="PANTHER" id="PTHR45138">
    <property type="entry name" value="REGULATORY COMPONENTS OF SENSORY TRANSDUCTION SYSTEM"/>
    <property type="match status" value="1"/>
</dbReference>
<keyword evidence="2" id="KW-0472">Membrane</keyword>
<dbReference type="InterPro" id="IPR031621">
    <property type="entry name" value="HisKA_7TM"/>
</dbReference>
<reference evidence="4 5" key="1">
    <citation type="submission" date="2017-07" db="EMBL/GenBank/DDBJ databases">
        <title>Genome sequencing and assembly of Paenibacillus rigui.</title>
        <authorList>
            <person name="Mayilraj S."/>
        </authorList>
    </citation>
    <scope>NUCLEOTIDE SEQUENCE [LARGE SCALE GENOMIC DNA]</scope>
    <source>
        <strain evidence="4 5">JCM 16352</strain>
    </source>
</reference>
<dbReference type="FunFam" id="3.30.70.270:FF:000001">
    <property type="entry name" value="Diguanylate cyclase domain protein"/>
    <property type="match status" value="1"/>
</dbReference>
<keyword evidence="1" id="KW-0175">Coiled coil</keyword>
<dbReference type="InterPro" id="IPR043128">
    <property type="entry name" value="Rev_trsase/Diguanyl_cyclase"/>
</dbReference>
<name>A0A229UHP6_9BACL</name>
<proteinExistence type="predicted"/>
<feature type="domain" description="GGDEF" evidence="3">
    <location>
        <begin position="412"/>
        <end position="555"/>
    </location>
</feature>
<dbReference type="Pfam" id="PF00990">
    <property type="entry name" value="GGDEF"/>
    <property type="match status" value="1"/>
</dbReference>
<dbReference type="GO" id="GO:1902201">
    <property type="term" value="P:negative regulation of bacterial-type flagellum-dependent cell motility"/>
    <property type="evidence" value="ECO:0007669"/>
    <property type="project" value="TreeGrafter"/>
</dbReference>
<feature type="transmembrane region" description="Helical" evidence="2">
    <location>
        <begin position="6"/>
        <end position="24"/>
    </location>
</feature>
<dbReference type="Gene3D" id="3.30.450.20">
    <property type="entry name" value="PAS domain"/>
    <property type="match status" value="1"/>
</dbReference>
<dbReference type="SMART" id="SM00267">
    <property type="entry name" value="GGDEF"/>
    <property type="match status" value="1"/>
</dbReference>
<dbReference type="GO" id="GO:0052621">
    <property type="term" value="F:diguanylate cyclase activity"/>
    <property type="evidence" value="ECO:0007669"/>
    <property type="project" value="TreeGrafter"/>
</dbReference>
<dbReference type="PANTHER" id="PTHR45138:SF9">
    <property type="entry name" value="DIGUANYLATE CYCLASE DGCM-RELATED"/>
    <property type="match status" value="1"/>
</dbReference>
<feature type="transmembrane region" description="Helical" evidence="2">
    <location>
        <begin position="132"/>
        <end position="156"/>
    </location>
</feature>
<dbReference type="AlphaFoldDB" id="A0A229UHP6"/>
<dbReference type="OrthoDB" id="9759607at2"/>
<dbReference type="EMBL" id="NMQW01000053">
    <property type="protein sequence ID" value="OXM82900.1"/>
    <property type="molecule type" value="Genomic_DNA"/>
</dbReference>
<organism evidence="4 5">
    <name type="scientific">Paenibacillus rigui</name>
    <dbReference type="NCBI Taxonomy" id="554312"/>
    <lineage>
        <taxon>Bacteria</taxon>
        <taxon>Bacillati</taxon>
        <taxon>Bacillota</taxon>
        <taxon>Bacilli</taxon>
        <taxon>Bacillales</taxon>
        <taxon>Paenibacillaceae</taxon>
        <taxon>Paenibacillus</taxon>
    </lineage>
</organism>
<feature type="transmembrane region" description="Helical" evidence="2">
    <location>
        <begin position="99"/>
        <end position="120"/>
    </location>
</feature>
<feature type="transmembrane region" description="Helical" evidence="2">
    <location>
        <begin position="36"/>
        <end position="56"/>
    </location>
</feature>
<dbReference type="SUPFAM" id="SSF55073">
    <property type="entry name" value="Nucleotide cyclase"/>
    <property type="match status" value="1"/>
</dbReference>
<dbReference type="InterPro" id="IPR029787">
    <property type="entry name" value="Nucleotide_cyclase"/>
</dbReference>
<feature type="transmembrane region" description="Helical" evidence="2">
    <location>
        <begin position="177"/>
        <end position="195"/>
    </location>
</feature>
<evidence type="ECO:0000259" key="3">
    <source>
        <dbReference type="PROSITE" id="PS50887"/>
    </source>
</evidence>
<dbReference type="RefSeq" id="WP_094018203.1">
    <property type="nucleotide sequence ID" value="NZ_NMQW01000053.1"/>
</dbReference>